<evidence type="ECO:0000256" key="1">
    <source>
        <dbReference type="ARBA" id="ARBA00005375"/>
    </source>
</evidence>
<evidence type="ECO:0000256" key="3">
    <source>
        <dbReference type="SAM" id="Phobius"/>
    </source>
</evidence>
<dbReference type="Proteomes" id="UP000309340">
    <property type="component" value="Unassembled WGS sequence"/>
</dbReference>
<accession>A0A4U0XS80</accession>
<dbReference type="PANTHER" id="PTHR11567:SF127">
    <property type="entry name" value="HISTIDINE ACID PHOSPHATASE"/>
    <property type="match status" value="1"/>
</dbReference>
<dbReference type="OrthoDB" id="258392at2759"/>
<dbReference type="SUPFAM" id="SSF53254">
    <property type="entry name" value="Phosphoglycerate mutase-like"/>
    <property type="match status" value="1"/>
</dbReference>
<protein>
    <recommendedName>
        <fullName evidence="7">Phosphoglycerate mutase-like protein</fullName>
    </recommendedName>
</protein>
<feature type="signal peptide" evidence="4">
    <location>
        <begin position="1"/>
        <end position="20"/>
    </location>
</feature>
<name>A0A4U0XS80_9PEZI</name>
<evidence type="ECO:0000313" key="6">
    <source>
        <dbReference type="Proteomes" id="UP000309340"/>
    </source>
</evidence>
<feature type="region of interest" description="Disordered" evidence="2">
    <location>
        <begin position="545"/>
        <end position="564"/>
    </location>
</feature>
<dbReference type="CDD" id="cd07061">
    <property type="entry name" value="HP_HAP_like"/>
    <property type="match status" value="1"/>
</dbReference>
<evidence type="ECO:0000256" key="2">
    <source>
        <dbReference type="SAM" id="MobiDB-lite"/>
    </source>
</evidence>
<comment type="similarity">
    <text evidence="1">Belongs to the histidine acid phosphatase family.</text>
</comment>
<dbReference type="Pfam" id="PF00328">
    <property type="entry name" value="His_Phos_2"/>
    <property type="match status" value="1"/>
</dbReference>
<dbReference type="InterPro" id="IPR029033">
    <property type="entry name" value="His_PPase_superfam"/>
</dbReference>
<feature type="chain" id="PRO_5020445603" description="Phosphoglycerate mutase-like protein" evidence="4">
    <location>
        <begin position="21"/>
        <end position="606"/>
    </location>
</feature>
<comment type="caution">
    <text evidence="5">The sequence shown here is derived from an EMBL/GenBank/DDBJ whole genome shotgun (WGS) entry which is preliminary data.</text>
</comment>
<evidence type="ECO:0000256" key="4">
    <source>
        <dbReference type="SAM" id="SignalP"/>
    </source>
</evidence>
<dbReference type="STRING" id="329884.A0A4U0XS80"/>
<dbReference type="GO" id="GO:0016791">
    <property type="term" value="F:phosphatase activity"/>
    <property type="evidence" value="ECO:0007669"/>
    <property type="project" value="TreeGrafter"/>
</dbReference>
<evidence type="ECO:0008006" key="7">
    <source>
        <dbReference type="Google" id="ProtNLM"/>
    </source>
</evidence>
<keyword evidence="3" id="KW-0812">Transmembrane</keyword>
<evidence type="ECO:0000313" key="5">
    <source>
        <dbReference type="EMBL" id="TKA79326.1"/>
    </source>
</evidence>
<feature type="compositionally biased region" description="Basic and acidic residues" evidence="2">
    <location>
        <begin position="587"/>
        <end position="606"/>
    </location>
</feature>
<gene>
    <name evidence="5" type="ORF">B0A55_03461</name>
</gene>
<feature type="region of interest" description="Disordered" evidence="2">
    <location>
        <begin position="575"/>
        <end position="606"/>
    </location>
</feature>
<keyword evidence="3" id="KW-1133">Transmembrane helix</keyword>
<keyword evidence="4" id="KW-0732">Signal</keyword>
<dbReference type="InterPro" id="IPR000560">
    <property type="entry name" value="His_Pase_clade-2"/>
</dbReference>
<keyword evidence="6" id="KW-1185">Reference proteome</keyword>
<dbReference type="AlphaFoldDB" id="A0A4U0XS80"/>
<keyword evidence="3" id="KW-0472">Membrane</keyword>
<sequence>MPTLLPILLTTVLAPAAAFAAQYTVWASVIFSRTGERTPEVLGYIPTTLTSYGAQQVYNSGAFYRDRYVSSTGSADVLINAPLHGLSANNVDSMQLYVAALDEQYCVASAQAFVQGLYPPFTLNSTAASILDPTSILANNTYIESPLQGYQYSQVHAAGALDPDFPYLGGSLDCPAFNDAATQYAGTSDFSATESLSRQIYQDVGSQTLTGVLDETAWDYYNAYAIYDYLNYQNAHNKTVAALFSQNANINTSYPVLDMLRWYADEQQYAQLGNLTAKNNYTGSDQPLPDGLTGSISTIAGNLLAAKMLAQLQVAIQTGGAYYTLSVLFGDFEPLLSLFALSGLPAVNPNFYGLPDFGSTAVFEVFSYTNDSMDTSFPSSSDLWVRFYFRNGTGANDDASGNFQSYSLFGRGPDQLDMTWDEFQTAMYGIMLGDIGTWCTQCGAENIFCAAWNSSDTATGSSDASSVSTTRKHELKPAIAGVIGAVVALAVAGILFAALMLIGGVRFHRVEKHKKHDMGGFKGSQKLASDRDLTIPKGGAVVGASVERSPESPISPIGHERVGSWELKQEQLERPNIADTQGMRLPSFEEDRVDPFRDPVRADERV</sequence>
<dbReference type="InterPro" id="IPR050645">
    <property type="entry name" value="Histidine_acid_phosphatase"/>
</dbReference>
<proteinExistence type="inferred from homology"/>
<dbReference type="EMBL" id="NAJQ01000092">
    <property type="protein sequence ID" value="TKA79326.1"/>
    <property type="molecule type" value="Genomic_DNA"/>
</dbReference>
<reference evidence="5 6" key="1">
    <citation type="submission" date="2017-03" db="EMBL/GenBank/DDBJ databases">
        <title>Genomes of endolithic fungi from Antarctica.</title>
        <authorList>
            <person name="Coleine C."/>
            <person name="Masonjones S."/>
            <person name="Stajich J.E."/>
        </authorList>
    </citation>
    <scope>NUCLEOTIDE SEQUENCE [LARGE SCALE GENOMIC DNA]</scope>
    <source>
        <strain evidence="5 6">CCFEE 5184</strain>
    </source>
</reference>
<feature type="transmembrane region" description="Helical" evidence="3">
    <location>
        <begin position="478"/>
        <end position="505"/>
    </location>
</feature>
<dbReference type="PANTHER" id="PTHR11567">
    <property type="entry name" value="ACID PHOSPHATASE-RELATED"/>
    <property type="match status" value="1"/>
</dbReference>
<dbReference type="Gene3D" id="3.40.50.1240">
    <property type="entry name" value="Phosphoglycerate mutase-like"/>
    <property type="match status" value="1"/>
</dbReference>
<organism evidence="5 6">
    <name type="scientific">Friedmanniomyces simplex</name>
    <dbReference type="NCBI Taxonomy" id="329884"/>
    <lineage>
        <taxon>Eukaryota</taxon>
        <taxon>Fungi</taxon>
        <taxon>Dikarya</taxon>
        <taxon>Ascomycota</taxon>
        <taxon>Pezizomycotina</taxon>
        <taxon>Dothideomycetes</taxon>
        <taxon>Dothideomycetidae</taxon>
        <taxon>Mycosphaerellales</taxon>
        <taxon>Teratosphaeriaceae</taxon>
        <taxon>Friedmanniomyces</taxon>
    </lineage>
</organism>